<protein>
    <submittedName>
        <fullName evidence="5">DNRLRE domain-containing protein</fullName>
    </submittedName>
</protein>
<dbReference type="InterPro" id="IPR017853">
    <property type="entry name" value="GH"/>
</dbReference>
<accession>A0A936ZJP7</accession>
<gene>
    <name evidence="5" type="ORF">JKG68_31850</name>
</gene>
<keyword evidence="6" id="KW-1185">Reference proteome</keyword>
<dbReference type="Proteomes" id="UP000605848">
    <property type="component" value="Unassembled WGS sequence"/>
</dbReference>
<dbReference type="RefSeq" id="WP_202066383.1">
    <property type="nucleotide sequence ID" value="NZ_JAEQMY010000227.1"/>
</dbReference>
<feature type="domain" description="Glycoside hydrolase family 5" evidence="4">
    <location>
        <begin position="30"/>
        <end position="281"/>
    </location>
</feature>
<dbReference type="InterPro" id="IPR051923">
    <property type="entry name" value="Glycosyl_Hydrolase_39"/>
</dbReference>
<evidence type="ECO:0000259" key="4">
    <source>
        <dbReference type="Pfam" id="PF00150"/>
    </source>
</evidence>
<dbReference type="EMBL" id="JAEQMY010000227">
    <property type="protein sequence ID" value="MBL0408462.1"/>
    <property type="molecule type" value="Genomic_DNA"/>
</dbReference>
<dbReference type="InterPro" id="IPR001547">
    <property type="entry name" value="Glyco_hydro_5"/>
</dbReference>
<dbReference type="PANTHER" id="PTHR12631:SF10">
    <property type="entry name" value="BETA-XYLOSIDASE-LIKE PROTEIN-RELATED"/>
    <property type="match status" value="1"/>
</dbReference>
<keyword evidence="2 3" id="KW-0326">Glycosidase</keyword>
<comment type="similarity">
    <text evidence="3">Belongs to the glycosyl hydrolase 5 (cellulase A) family.</text>
</comment>
<comment type="caution">
    <text evidence="5">The sequence shown here is derived from an EMBL/GenBank/DDBJ whole genome shotgun (WGS) entry which is preliminary data.</text>
</comment>
<dbReference type="AlphaFoldDB" id="A0A936ZJP7"/>
<organism evidence="5 6">
    <name type="scientific">Microvirga aerilata</name>
    <dbReference type="NCBI Taxonomy" id="670292"/>
    <lineage>
        <taxon>Bacteria</taxon>
        <taxon>Pseudomonadati</taxon>
        <taxon>Pseudomonadota</taxon>
        <taxon>Alphaproteobacteria</taxon>
        <taxon>Hyphomicrobiales</taxon>
        <taxon>Methylobacteriaceae</taxon>
        <taxon>Microvirga</taxon>
    </lineage>
</organism>
<proteinExistence type="inferred from homology"/>
<dbReference type="NCBIfam" id="NF033679">
    <property type="entry name" value="DNRLRE_dom"/>
    <property type="match status" value="1"/>
</dbReference>
<name>A0A936ZJP7_9HYPH</name>
<dbReference type="PANTHER" id="PTHR12631">
    <property type="entry name" value="ALPHA-L-IDURONIDASE"/>
    <property type="match status" value="1"/>
</dbReference>
<dbReference type="GO" id="GO:0004553">
    <property type="term" value="F:hydrolase activity, hydrolyzing O-glycosyl compounds"/>
    <property type="evidence" value="ECO:0007669"/>
    <property type="project" value="InterPro"/>
</dbReference>
<reference evidence="5" key="1">
    <citation type="submission" date="2021-01" db="EMBL/GenBank/DDBJ databases">
        <title>Microvirga sp.</title>
        <authorList>
            <person name="Kim M.K."/>
        </authorList>
    </citation>
    <scope>NUCLEOTIDE SEQUENCE</scope>
    <source>
        <strain evidence="5">5420S-16</strain>
    </source>
</reference>
<dbReference type="SUPFAM" id="SSF51445">
    <property type="entry name" value="(Trans)glycosidases"/>
    <property type="match status" value="1"/>
</dbReference>
<dbReference type="GO" id="GO:0005975">
    <property type="term" value="P:carbohydrate metabolic process"/>
    <property type="evidence" value="ECO:0007669"/>
    <property type="project" value="InterPro"/>
</dbReference>
<evidence type="ECO:0000256" key="2">
    <source>
        <dbReference type="ARBA" id="ARBA00023295"/>
    </source>
</evidence>
<evidence type="ECO:0000313" key="5">
    <source>
        <dbReference type="EMBL" id="MBL0408462.1"/>
    </source>
</evidence>
<sequence>MAVIDTSPPSGQLGLATPLGELLGRSDADMNAEFADYAELGVAWVRTDFWWDLVQSGGPNSYNWSELDRMVAAANKYNIKVVATLHGTPDWIDSSGGMRADANILAYANFAKAAAEHFAGKVQHWQIWNEPNLRLYWHVQPDASDYTKTLKAANTAIKGADPSAFVISGGLSPAPETAGDHVGAVAFLDQMYANGARGSFDAVGYHPYSWPLMPDDSAPWNGWEMMETGIRQTMIANGDANTPVWMTEMGGPTSGRTNAISQQRQADTIQQSYDLATGYSWAGPIMWYTYQDRGGSTSNAENWFGLVGPNGERKAAYAAYQNIALHDGPNTADPTPSPTAKVTFQQGVNGYAGTLDTMVREGTSDASYGNARIDGFSATSIDAADPSGTGQESQGLLQFTGLIGTGSGQIPHGARITKAGLTLHNSDAGDGAALHRMLADWSDGTTWNSLGTGIQANGTEAAAKADLVTGQQPGSGTSTFDVTSSVQAWASGAENHGWAFLPLGENGWDFRSSEGQAPPTLTIEYTASSAAASMVLNGDWLL</sequence>
<dbReference type="GO" id="GO:0005576">
    <property type="term" value="C:extracellular region"/>
    <property type="evidence" value="ECO:0007669"/>
    <property type="project" value="UniProtKB-SubCell"/>
</dbReference>
<dbReference type="Pfam" id="PF00150">
    <property type="entry name" value="Cellulase"/>
    <property type="match status" value="1"/>
</dbReference>
<dbReference type="Gene3D" id="3.20.20.80">
    <property type="entry name" value="Glycosidases"/>
    <property type="match status" value="1"/>
</dbReference>
<evidence type="ECO:0000313" key="6">
    <source>
        <dbReference type="Proteomes" id="UP000605848"/>
    </source>
</evidence>
<evidence type="ECO:0000256" key="3">
    <source>
        <dbReference type="RuleBase" id="RU361153"/>
    </source>
</evidence>
<evidence type="ECO:0000256" key="1">
    <source>
        <dbReference type="ARBA" id="ARBA00022801"/>
    </source>
</evidence>
<keyword evidence="1 3" id="KW-0378">Hydrolase</keyword>